<keyword evidence="8" id="KW-1185">Reference proteome</keyword>
<dbReference type="GO" id="GO:0005737">
    <property type="term" value="C:cytoplasm"/>
    <property type="evidence" value="ECO:0007669"/>
    <property type="project" value="TreeGrafter"/>
</dbReference>
<dbReference type="InterPro" id="IPR029021">
    <property type="entry name" value="Prot-tyrosine_phosphatase-like"/>
</dbReference>
<evidence type="ECO:0000259" key="5">
    <source>
        <dbReference type="PROSITE" id="PS50054"/>
    </source>
</evidence>
<keyword evidence="3" id="KW-0378">Hydrolase</keyword>
<sequence>MVSALLLKHLKVNKLSIDVPVKTSVANAILTAIVSSEYCCNYLEELSINMIDCEAVLLNIPSGLKNLTALRKLSLNSNSLVVAKQGSICNLFELTKNSTKLTQLKLKGFAHLIRDENIKHLLNPALERLEIRYSGSVSEYEYYPGLKYTTGNVFSIIAEMCPNITHLALTRTDLGCCDGSLASNLLALKQLKCLKLIYPTETQDAMNEICTFIRECNVNFLKMKLLKDFPVLYNELKHKKSCANFLPLIASKERSKAGWRNNWVDVPELRCKCAFTVKQENKIYSAIYKELIRNEIYTDCRAKMMDVFNSVIALHQHSYADCCKAIKPNLYIGKIEKFENKPEYGYIIDASNTGCVRNKKNTFYVPVHDKSSANISLYFRKVISLISRNTGQKKVAVCCEAGISRSATLVLAYLIDQYRMSLQEAYEFLQLRRNKIRPCPKFLQQLACFAQTRLNVGFTSYI</sequence>
<dbReference type="Gene3D" id="3.80.10.10">
    <property type="entry name" value="Ribonuclease Inhibitor"/>
    <property type="match status" value="1"/>
</dbReference>
<dbReference type="SUPFAM" id="SSF52047">
    <property type="entry name" value="RNI-like"/>
    <property type="match status" value="1"/>
</dbReference>
<keyword evidence="4" id="KW-0904">Protein phosphatase</keyword>
<dbReference type="Proteomes" id="UP000288716">
    <property type="component" value="Unassembled WGS sequence"/>
</dbReference>
<dbReference type="AlphaFoldDB" id="A0A443SDH6"/>
<dbReference type="OrthoDB" id="165342at2759"/>
<evidence type="ECO:0000256" key="4">
    <source>
        <dbReference type="ARBA" id="ARBA00022912"/>
    </source>
</evidence>
<dbReference type="SUPFAM" id="SSF52799">
    <property type="entry name" value="(Phosphotyrosine protein) phosphatases II"/>
    <property type="match status" value="1"/>
</dbReference>
<dbReference type="EC" id="3.1.3.48" evidence="2"/>
<dbReference type="PROSITE" id="PS50054">
    <property type="entry name" value="TYR_PHOSPHATASE_DUAL"/>
    <property type="match status" value="1"/>
</dbReference>
<comment type="caution">
    <text evidence="7">The sequence shown here is derived from an EMBL/GenBank/DDBJ whole genome shotgun (WGS) entry which is preliminary data.</text>
</comment>
<evidence type="ECO:0000256" key="3">
    <source>
        <dbReference type="ARBA" id="ARBA00022801"/>
    </source>
</evidence>
<feature type="domain" description="Tyrosine-protein phosphatase" evidence="5">
    <location>
        <begin position="321"/>
        <end position="455"/>
    </location>
</feature>
<dbReference type="InterPro" id="IPR000340">
    <property type="entry name" value="Dual-sp_phosphatase_cat-dom"/>
</dbReference>
<dbReference type="Pfam" id="PF00782">
    <property type="entry name" value="DSPc"/>
    <property type="match status" value="1"/>
</dbReference>
<dbReference type="STRING" id="299467.A0A443SDH6"/>
<feature type="domain" description="Tyrosine specific protein phosphatases" evidence="6">
    <location>
        <begin position="380"/>
        <end position="433"/>
    </location>
</feature>
<dbReference type="PANTHER" id="PTHR10159">
    <property type="entry name" value="DUAL SPECIFICITY PROTEIN PHOSPHATASE"/>
    <property type="match status" value="1"/>
</dbReference>
<dbReference type="Gene3D" id="3.90.190.10">
    <property type="entry name" value="Protein tyrosine phosphatase superfamily"/>
    <property type="match status" value="1"/>
</dbReference>
<dbReference type="InterPro" id="IPR032675">
    <property type="entry name" value="LRR_dom_sf"/>
</dbReference>
<dbReference type="EMBL" id="NCKV01003576">
    <property type="protein sequence ID" value="RWS25564.1"/>
    <property type="molecule type" value="Genomic_DNA"/>
</dbReference>
<evidence type="ECO:0000259" key="6">
    <source>
        <dbReference type="PROSITE" id="PS50056"/>
    </source>
</evidence>
<protein>
    <recommendedName>
        <fullName evidence="2">protein-tyrosine-phosphatase</fullName>
        <ecNumber evidence="2">3.1.3.48</ecNumber>
    </recommendedName>
</protein>
<reference evidence="7 8" key="1">
    <citation type="journal article" date="2018" name="Gigascience">
        <title>Genomes of trombidid mites reveal novel predicted allergens and laterally-transferred genes associated with secondary metabolism.</title>
        <authorList>
            <person name="Dong X."/>
            <person name="Chaisiri K."/>
            <person name="Xia D."/>
            <person name="Armstrong S.D."/>
            <person name="Fang Y."/>
            <person name="Donnelly M.J."/>
            <person name="Kadowaki T."/>
            <person name="McGarry J.W."/>
            <person name="Darby A.C."/>
            <person name="Makepeace B.L."/>
        </authorList>
    </citation>
    <scope>NUCLEOTIDE SEQUENCE [LARGE SCALE GENOMIC DNA]</scope>
    <source>
        <strain evidence="7">UoL-UT</strain>
    </source>
</reference>
<evidence type="ECO:0000256" key="2">
    <source>
        <dbReference type="ARBA" id="ARBA00013064"/>
    </source>
</evidence>
<comment type="similarity">
    <text evidence="1">Belongs to the protein-tyrosine phosphatase family. Non-receptor class dual specificity subfamily.</text>
</comment>
<dbReference type="CDD" id="cd14498">
    <property type="entry name" value="DSP"/>
    <property type="match status" value="1"/>
</dbReference>
<dbReference type="VEuPathDB" id="VectorBase:LDEU006476"/>
<proteinExistence type="inferred from homology"/>
<gene>
    <name evidence="7" type="ORF">B4U80_07429</name>
</gene>
<dbReference type="GO" id="GO:0004725">
    <property type="term" value="F:protein tyrosine phosphatase activity"/>
    <property type="evidence" value="ECO:0007669"/>
    <property type="project" value="UniProtKB-EC"/>
</dbReference>
<accession>A0A443SDH6</accession>
<dbReference type="PANTHER" id="PTHR10159:SF519">
    <property type="entry name" value="DUAL SPECIFICITY PROTEIN PHOSPHATASE MPK3"/>
    <property type="match status" value="1"/>
</dbReference>
<organism evidence="7 8">
    <name type="scientific">Leptotrombidium deliense</name>
    <dbReference type="NCBI Taxonomy" id="299467"/>
    <lineage>
        <taxon>Eukaryota</taxon>
        <taxon>Metazoa</taxon>
        <taxon>Ecdysozoa</taxon>
        <taxon>Arthropoda</taxon>
        <taxon>Chelicerata</taxon>
        <taxon>Arachnida</taxon>
        <taxon>Acari</taxon>
        <taxon>Acariformes</taxon>
        <taxon>Trombidiformes</taxon>
        <taxon>Prostigmata</taxon>
        <taxon>Anystina</taxon>
        <taxon>Parasitengona</taxon>
        <taxon>Trombiculoidea</taxon>
        <taxon>Trombiculidae</taxon>
        <taxon>Leptotrombidium</taxon>
    </lineage>
</organism>
<evidence type="ECO:0000313" key="8">
    <source>
        <dbReference type="Proteomes" id="UP000288716"/>
    </source>
</evidence>
<dbReference type="SMART" id="SM00195">
    <property type="entry name" value="DSPc"/>
    <property type="match status" value="1"/>
</dbReference>
<dbReference type="InterPro" id="IPR020422">
    <property type="entry name" value="TYR_PHOSPHATASE_DUAL_dom"/>
</dbReference>
<dbReference type="GO" id="GO:0043409">
    <property type="term" value="P:negative regulation of MAPK cascade"/>
    <property type="evidence" value="ECO:0007669"/>
    <property type="project" value="TreeGrafter"/>
</dbReference>
<evidence type="ECO:0000313" key="7">
    <source>
        <dbReference type="EMBL" id="RWS25564.1"/>
    </source>
</evidence>
<dbReference type="PROSITE" id="PS50056">
    <property type="entry name" value="TYR_PHOSPHATASE_2"/>
    <property type="match status" value="1"/>
</dbReference>
<name>A0A443SDH6_9ACAR</name>
<evidence type="ECO:0000256" key="1">
    <source>
        <dbReference type="ARBA" id="ARBA00008601"/>
    </source>
</evidence>
<dbReference type="InterPro" id="IPR000387">
    <property type="entry name" value="Tyr_Pase_dom"/>
</dbReference>